<dbReference type="Proteomes" id="UP001162734">
    <property type="component" value="Chromosome"/>
</dbReference>
<feature type="region of interest" description="Disordered" evidence="1">
    <location>
        <begin position="125"/>
        <end position="165"/>
    </location>
</feature>
<keyword evidence="2" id="KW-0472">Membrane</keyword>
<accession>A0ABN6NDZ8</accession>
<organism evidence="3 4">
    <name type="scientific">Anaeromyxobacter paludicola</name>
    <dbReference type="NCBI Taxonomy" id="2918171"/>
    <lineage>
        <taxon>Bacteria</taxon>
        <taxon>Pseudomonadati</taxon>
        <taxon>Myxococcota</taxon>
        <taxon>Myxococcia</taxon>
        <taxon>Myxococcales</taxon>
        <taxon>Cystobacterineae</taxon>
        <taxon>Anaeromyxobacteraceae</taxon>
        <taxon>Anaeromyxobacter</taxon>
    </lineage>
</organism>
<reference evidence="4" key="1">
    <citation type="journal article" date="2022" name="Int. J. Syst. Evol. Microbiol.">
        <title>Anaeromyxobacter oryzae sp. nov., Anaeromyxobacter diazotrophicus sp. nov. and Anaeromyxobacter paludicola sp. nov., isolated from paddy soils.</title>
        <authorList>
            <person name="Itoh H."/>
            <person name="Xu Z."/>
            <person name="Mise K."/>
            <person name="Masuda Y."/>
            <person name="Ushijima N."/>
            <person name="Hayakawa C."/>
            <person name="Shiratori Y."/>
            <person name="Senoo K."/>
        </authorList>
    </citation>
    <scope>NUCLEOTIDE SEQUENCE [LARGE SCALE GENOMIC DNA]</scope>
    <source>
        <strain evidence="4">Red630</strain>
    </source>
</reference>
<keyword evidence="2" id="KW-1133">Transmembrane helix</keyword>
<sequence length="200" mass="20884">MSLCEELLPLVSCRASGPLDREDEELLSAHLETCTACRAVLAREEDLLEELALPPVTSELRAAVDRLPDRTAVEWRRAERRRQRISRLLGISVAAAAALAMVLAPAYLRDRAYARARQAQELAQAATATGAEAPGAASPAPAGAAAGQPQGQPTTPAIQAASWSGPDLDEVWEASAVVGGGSGDEVAMADEGTIFDSSSP</sequence>
<evidence type="ECO:0000256" key="1">
    <source>
        <dbReference type="SAM" id="MobiDB-lite"/>
    </source>
</evidence>
<protein>
    <recommendedName>
        <fullName evidence="5">Zinc-finger domain-containing protein</fullName>
    </recommendedName>
</protein>
<evidence type="ECO:0008006" key="5">
    <source>
        <dbReference type="Google" id="ProtNLM"/>
    </source>
</evidence>
<proteinExistence type="predicted"/>
<name>A0ABN6NDZ8_9BACT</name>
<keyword evidence="2" id="KW-0812">Transmembrane</keyword>
<evidence type="ECO:0000256" key="2">
    <source>
        <dbReference type="SAM" id="Phobius"/>
    </source>
</evidence>
<feature type="transmembrane region" description="Helical" evidence="2">
    <location>
        <begin position="85"/>
        <end position="108"/>
    </location>
</feature>
<evidence type="ECO:0000313" key="4">
    <source>
        <dbReference type="Proteomes" id="UP001162734"/>
    </source>
</evidence>
<dbReference type="EMBL" id="AP025592">
    <property type="protein sequence ID" value="BDG10228.1"/>
    <property type="molecule type" value="Genomic_DNA"/>
</dbReference>
<feature type="region of interest" description="Disordered" evidence="1">
    <location>
        <begin position="179"/>
        <end position="200"/>
    </location>
</feature>
<keyword evidence="4" id="KW-1185">Reference proteome</keyword>
<gene>
    <name evidence="3" type="ORF">AMPC_33410</name>
</gene>
<dbReference type="RefSeq" id="WP_248342624.1">
    <property type="nucleotide sequence ID" value="NZ_AP025592.1"/>
</dbReference>
<feature type="compositionally biased region" description="Low complexity" evidence="1">
    <location>
        <begin position="125"/>
        <end position="161"/>
    </location>
</feature>
<evidence type="ECO:0000313" key="3">
    <source>
        <dbReference type="EMBL" id="BDG10228.1"/>
    </source>
</evidence>